<keyword evidence="3" id="KW-0677">Repeat</keyword>
<evidence type="ECO:0000256" key="2">
    <source>
        <dbReference type="ARBA" id="ARBA00022574"/>
    </source>
</evidence>
<proteinExistence type="predicted"/>
<dbReference type="InterPro" id="IPR036322">
    <property type="entry name" value="WD40_repeat_dom_sf"/>
</dbReference>
<keyword evidence="4" id="KW-0539">Nucleus</keyword>
<evidence type="ECO:0000256" key="1">
    <source>
        <dbReference type="ARBA" id="ARBA00004123"/>
    </source>
</evidence>
<dbReference type="GO" id="GO:0048188">
    <property type="term" value="C:Set1C/COMPASS complex"/>
    <property type="evidence" value="ECO:0007669"/>
    <property type="project" value="InterPro"/>
</dbReference>
<organism evidence="7 8">
    <name type="scientific">Ectocarpus siliculosus</name>
    <name type="common">Brown alga</name>
    <name type="synonym">Conferva siliculosa</name>
    <dbReference type="NCBI Taxonomy" id="2880"/>
    <lineage>
        <taxon>Eukaryota</taxon>
        <taxon>Sar</taxon>
        <taxon>Stramenopiles</taxon>
        <taxon>Ochrophyta</taxon>
        <taxon>PX clade</taxon>
        <taxon>Phaeophyceae</taxon>
        <taxon>Ectocarpales</taxon>
        <taxon>Ectocarpaceae</taxon>
        <taxon>Ectocarpus</taxon>
    </lineage>
</organism>
<dbReference type="Proteomes" id="UP000002630">
    <property type="component" value="Unassembled WGS sequence"/>
</dbReference>
<evidence type="ECO:0000313" key="8">
    <source>
        <dbReference type="Proteomes" id="UP000002630"/>
    </source>
</evidence>
<dbReference type="InterPro" id="IPR015943">
    <property type="entry name" value="WD40/YVTN_repeat-like_dom_sf"/>
</dbReference>
<evidence type="ECO:0000313" key="7">
    <source>
        <dbReference type="EMBL" id="CBJ26746.1"/>
    </source>
</evidence>
<dbReference type="PROSITE" id="PS50294">
    <property type="entry name" value="WD_REPEATS_REGION"/>
    <property type="match status" value="1"/>
</dbReference>
<dbReference type="Gene3D" id="2.130.10.10">
    <property type="entry name" value="YVTN repeat-like/Quinoprotein amine dehydrogenase"/>
    <property type="match status" value="2"/>
</dbReference>
<comment type="subcellular location">
    <subcellularLocation>
        <location evidence="1">Nucleus</location>
    </subcellularLocation>
</comment>
<keyword evidence="8" id="KW-1185">Reference proteome</keyword>
<keyword evidence="2 5" id="KW-0853">WD repeat</keyword>
<reference evidence="7 8" key="1">
    <citation type="journal article" date="2010" name="Nature">
        <title>The Ectocarpus genome and the independent evolution of multicellularity in brown algae.</title>
        <authorList>
            <person name="Cock J.M."/>
            <person name="Sterck L."/>
            <person name="Rouze P."/>
            <person name="Scornet D."/>
            <person name="Allen A.E."/>
            <person name="Amoutzias G."/>
            <person name="Anthouard V."/>
            <person name="Artiguenave F."/>
            <person name="Aury J.M."/>
            <person name="Badger J.H."/>
            <person name="Beszteri B."/>
            <person name="Billiau K."/>
            <person name="Bonnet E."/>
            <person name="Bothwell J.H."/>
            <person name="Bowler C."/>
            <person name="Boyen C."/>
            <person name="Brownlee C."/>
            <person name="Carrano C.J."/>
            <person name="Charrier B."/>
            <person name="Cho G.Y."/>
            <person name="Coelho S.M."/>
            <person name="Collen J."/>
            <person name="Corre E."/>
            <person name="Da Silva C."/>
            <person name="Delage L."/>
            <person name="Delaroque N."/>
            <person name="Dittami S.M."/>
            <person name="Doulbeau S."/>
            <person name="Elias M."/>
            <person name="Farnham G."/>
            <person name="Gachon C.M."/>
            <person name="Gschloessl B."/>
            <person name="Heesch S."/>
            <person name="Jabbari K."/>
            <person name="Jubin C."/>
            <person name="Kawai H."/>
            <person name="Kimura K."/>
            <person name="Kloareg B."/>
            <person name="Kupper F.C."/>
            <person name="Lang D."/>
            <person name="Le Bail A."/>
            <person name="Leblanc C."/>
            <person name="Lerouge P."/>
            <person name="Lohr M."/>
            <person name="Lopez P.J."/>
            <person name="Martens C."/>
            <person name="Maumus F."/>
            <person name="Michel G."/>
            <person name="Miranda-Saavedra D."/>
            <person name="Morales J."/>
            <person name="Moreau H."/>
            <person name="Motomura T."/>
            <person name="Nagasato C."/>
            <person name="Napoli C.A."/>
            <person name="Nelson D.R."/>
            <person name="Nyvall-Collen P."/>
            <person name="Peters A.F."/>
            <person name="Pommier C."/>
            <person name="Potin P."/>
            <person name="Poulain J."/>
            <person name="Quesneville H."/>
            <person name="Read B."/>
            <person name="Rensing S.A."/>
            <person name="Ritter A."/>
            <person name="Rousvoal S."/>
            <person name="Samanta M."/>
            <person name="Samson G."/>
            <person name="Schroeder D.C."/>
            <person name="Segurens B."/>
            <person name="Strittmatter M."/>
            <person name="Tonon T."/>
            <person name="Tregear J.W."/>
            <person name="Valentin K."/>
            <person name="von Dassow P."/>
            <person name="Yamagishi T."/>
            <person name="Van de Peer Y."/>
            <person name="Wincker P."/>
        </authorList>
    </citation>
    <scope>NUCLEOTIDE SEQUENCE [LARGE SCALE GENOMIC DNA]</scope>
    <source>
        <strain evidence="8">Ec32 / CCAP1310/4</strain>
    </source>
</reference>
<sequence>MNLELLDPFAKTVPDHVDSVLSYGVEDATVCCFGKRGAYLAVGYATGIVVIWDFVTRGIGRVVEAHARAITALSWARGGRRLLSASHDQRLHYWALEPPRPELIRVICLDSPIMSALMLPGKYPRAMALTADGVAHVVDIKENTADAVSPAAATIISPPSAASSAGNPSPAKKPRPAGQAAAAATANRGPALPAVLCLALDRRASRVCLGTCQGQVLSVGTKDGDVSASMTVAGCAKVKQMDLSRDGKWMLVNGGERVIRMLERESTTGRSVRDFQDVVNRTRWQCCRFTGDSEYIAGGSRAEGTCSIYLWTIEGHLVTRLEGPNLGLLSLTRHPVRPFLAAALTNGKVQLWGTTPIANWTAFAADFEELEENVEYVEKEDEFDVVVEEGDPEGTKRKAEKEKQQEEEAVVSIDAIDTVDAWSTDSEGEDRLQPFYLSTEPGAAAREGWYDLDVQTSKRGISSKPGGGRWEDKEEWTSVRTGDGGGVKKGGGGAKKKKPSNREFGKRGKSHAGTANADANGSARGPVPPGRSAGGSGRAGVEEDGSRSSGERHNSTPAASDRKLTTVSAAADEGGPSSAGAPQTGPVKRPREEEEEH</sequence>
<protein>
    <submittedName>
        <fullName evidence="7">Retinoblastoma binding protein 5</fullName>
    </submittedName>
</protein>
<dbReference type="eggNOG" id="KOG1273">
    <property type="taxonomic scope" value="Eukaryota"/>
</dbReference>
<feature type="region of interest" description="Disordered" evidence="6">
    <location>
        <begin position="388"/>
        <end position="409"/>
    </location>
</feature>
<dbReference type="SUPFAM" id="SSF50978">
    <property type="entry name" value="WD40 repeat-like"/>
    <property type="match status" value="1"/>
</dbReference>
<dbReference type="PANTHER" id="PTHR44040">
    <property type="entry name" value="RETINOBLASTOMA-BINDING PROTEIN 5"/>
    <property type="match status" value="1"/>
</dbReference>
<feature type="compositionally biased region" description="Gly residues" evidence="6">
    <location>
        <begin position="482"/>
        <end position="493"/>
    </location>
</feature>
<accession>D7G0T3</accession>
<dbReference type="OrthoDB" id="196858at2759"/>
<dbReference type="EMBL" id="FN649760">
    <property type="protein sequence ID" value="CBJ26746.1"/>
    <property type="molecule type" value="Genomic_DNA"/>
</dbReference>
<dbReference type="InterPro" id="IPR037850">
    <property type="entry name" value="RBBP5/Swd1"/>
</dbReference>
<feature type="region of interest" description="Disordered" evidence="6">
    <location>
        <begin position="448"/>
        <end position="597"/>
    </location>
</feature>
<dbReference type="AlphaFoldDB" id="D7G0T3"/>
<feature type="compositionally biased region" description="Basic and acidic residues" evidence="6">
    <location>
        <begin position="540"/>
        <end position="564"/>
    </location>
</feature>
<gene>
    <name evidence="7" type="ORF">Esi_0042_0126</name>
</gene>
<evidence type="ECO:0000256" key="4">
    <source>
        <dbReference type="ARBA" id="ARBA00023242"/>
    </source>
</evidence>
<dbReference type="PANTHER" id="PTHR44040:SF1">
    <property type="entry name" value="RETINOBLASTOMA-BINDING PROTEIN 5"/>
    <property type="match status" value="1"/>
</dbReference>
<feature type="compositionally biased region" description="Basic and acidic residues" evidence="6">
    <location>
        <begin position="393"/>
        <end position="406"/>
    </location>
</feature>
<dbReference type="InParanoid" id="D7G0T3"/>
<evidence type="ECO:0000256" key="5">
    <source>
        <dbReference type="PROSITE-ProRule" id="PRU00221"/>
    </source>
</evidence>
<feature type="region of interest" description="Disordered" evidence="6">
    <location>
        <begin position="158"/>
        <end position="185"/>
    </location>
</feature>
<evidence type="ECO:0000256" key="3">
    <source>
        <dbReference type="ARBA" id="ARBA00022737"/>
    </source>
</evidence>
<name>D7G0T3_ECTSI</name>
<dbReference type="PROSITE" id="PS50082">
    <property type="entry name" value="WD_REPEATS_2"/>
    <property type="match status" value="1"/>
</dbReference>
<dbReference type="STRING" id="2880.D7G0T3"/>
<evidence type="ECO:0000256" key="6">
    <source>
        <dbReference type="SAM" id="MobiDB-lite"/>
    </source>
</evidence>
<dbReference type="SMART" id="SM00320">
    <property type="entry name" value="WD40"/>
    <property type="match status" value="5"/>
</dbReference>
<dbReference type="InterPro" id="IPR001680">
    <property type="entry name" value="WD40_rpt"/>
</dbReference>
<feature type="repeat" description="WD" evidence="5">
    <location>
        <begin position="63"/>
        <end position="97"/>
    </location>
</feature>
<dbReference type="Pfam" id="PF00400">
    <property type="entry name" value="WD40"/>
    <property type="match status" value="1"/>
</dbReference>